<sequence>MHCMPQLLVGMYPLVLEGMWDSLEKLFRLRLDVHQLIPARVFKGQNATLKCAFHNIVGKDLLWLIIIRNEALFKVDENGSLYQGLYQKRRFGWHLRAAGSLLFPRNTTIEIDNITIYVLHQAGKVSGWLRMASSVASIS</sequence>
<name>A0AAV4D026_9GAST</name>
<evidence type="ECO:0000313" key="1">
    <source>
        <dbReference type="EMBL" id="GFO37554.1"/>
    </source>
</evidence>
<accession>A0AAV4D026</accession>
<dbReference type="AlphaFoldDB" id="A0AAV4D026"/>
<proteinExistence type="predicted"/>
<protein>
    <submittedName>
        <fullName evidence="1">Uncharacterized protein</fullName>
    </submittedName>
</protein>
<keyword evidence="2" id="KW-1185">Reference proteome</keyword>
<comment type="caution">
    <text evidence="1">The sequence shown here is derived from an EMBL/GenBank/DDBJ whole genome shotgun (WGS) entry which is preliminary data.</text>
</comment>
<dbReference type="EMBL" id="BLXT01007262">
    <property type="protein sequence ID" value="GFO37554.1"/>
    <property type="molecule type" value="Genomic_DNA"/>
</dbReference>
<organism evidence="1 2">
    <name type="scientific">Plakobranchus ocellatus</name>
    <dbReference type="NCBI Taxonomy" id="259542"/>
    <lineage>
        <taxon>Eukaryota</taxon>
        <taxon>Metazoa</taxon>
        <taxon>Spiralia</taxon>
        <taxon>Lophotrochozoa</taxon>
        <taxon>Mollusca</taxon>
        <taxon>Gastropoda</taxon>
        <taxon>Heterobranchia</taxon>
        <taxon>Euthyneura</taxon>
        <taxon>Panpulmonata</taxon>
        <taxon>Sacoglossa</taxon>
        <taxon>Placobranchoidea</taxon>
        <taxon>Plakobranchidae</taxon>
        <taxon>Plakobranchus</taxon>
    </lineage>
</organism>
<dbReference type="Proteomes" id="UP000735302">
    <property type="component" value="Unassembled WGS sequence"/>
</dbReference>
<gene>
    <name evidence="1" type="ORF">PoB_006405900</name>
</gene>
<evidence type="ECO:0000313" key="2">
    <source>
        <dbReference type="Proteomes" id="UP000735302"/>
    </source>
</evidence>
<reference evidence="1 2" key="1">
    <citation type="journal article" date="2021" name="Elife">
        <title>Chloroplast acquisition without the gene transfer in kleptoplastic sea slugs, Plakobranchus ocellatus.</title>
        <authorList>
            <person name="Maeda T."/>
            <person name="Takahashi S."/>
            <person name="Yoshida T."/>
            <person name="Shimamura S."/>
            <person name="Takaki Y."/>
            <person name="Nagai Y."/>
            <person name="Toyoda A."/>
            <person name="Suzuki Y."/>
            <person name="Arimoto A."/>
            <person name="Ishii H."/>
            <person name="Satoh N."/>
            <person name="Nishiyama T."/>
            <person name="Hasebe M."/>
            <person name="Maruyama T."/>
            <person name="Minagawa J."/>
            <person name="Obokata J."/>
            <person name="Shigenobu S."/>
        </authorList>
    </citation>
    <scope>NUCLEOTIDE SEQUENCE [LARGE SCALE GENOMIC DNA]</scope>
</reference>